<feature type="transmembrane region" description="Helical" evidence="6">
    <location>
        <begin position="171"/>
        <end position="190"/>
    </location>
</feature>
<dbReference type="Proteomes" id="UP000193200">
    <property type="component" value="Unassembled WGS sequence"/>
</dbReference>
<sequence>MRFIFKTDYHQDIRLAPHSGHVFWYGLLLALVIAAPFALDEYYVGQLTQVGIMAIAGVGLMVLTGYTGLVSLGHAAFFGVGAYAEAVLLGLGVPFFVTMPAAAVSAAAVGIIVGIPALRLAGIYLAIATFAFALIVEEIMGRWESVTNGYTGLLVPSIDIGDFSLSSGLPFYFLTMAILVLVILLVLNLLRAPTGRAMVAIRDSEISAQSMGVNLAVVKTTAFAVSAGITGLAGALFAHKLGFLSPESFTILQSIELLVLVIVGGIGSLHGAVFGAIFVLALPQALAIMKDHLPPAIGEQPGFEPLIFGLILIFFILFEPFGIYGRWLKVKLYFQLFPLYKKATFKRQKSYMKSERLR</sequence>
<dbReference type="InterPro" id="IPR001851">
    <property type="entry name" value="ABC_transp_permease"/>
</dbReference>
<evidence type="ECO:0000256" key="6">
    <source>
        <dbReference type="SAM" id="Phobius"/>
    </source>
</evidence>
<feature type="transmembrane region" description="Helical" evidence="6">
    <location>
        <begin position="257"/>
        <end position="282"/>
    </location>
</feature>
<dbReference type="RefSeq" id="WP_085884845.1">
    <property type="nucleotide sequence ID" value="NZ_FWFR01000003.1"/>
</dbReference>
<evidence type="ECO:0000256" key="2">
    <source>
        <dbReference type="ARBA" id="ARBA00022475"/>
    </source>
</evidence>
<feature type="transmembrane region" description="Helical" evidence="6">
    <location>
        <begin position="303"/>
        <end position="324"/>
    </location>
</feature>
<evidence type="ECO:0000256" key="5">
    <source>
        <dbReference type="ARBA" id="ARBA00023136"/>
    </source>
</evidence>
<organism evidence="7 8">
    <name type="scientific">Oceanibacterium hippocampi</name>
    <dbReference type="NCBI Taxonomy" id="745714"/>
    <lineage>
        <taxon>Bacteria</taxon>
        <taxon>Pseudomonadati</taxon>
        <taxon>Pseudomonadota</taxon>
        <taxon>Alphaproteobacteria</taxon>
        <taxon>Sneathiellales</taxon>
        <taxon>Sneathiellaceae</taxon>
        <taxon>Oceanibacterium</taxon>
    </lineage>
</organism>
<feature type="transmembrane region" description="Helical" evidence="6">
    <location>
        <begin position="211"/>
        <end position="237"/>
    </location>
</feature>
<dbReference type="CDD" id="cd06581">
    <property type="entry name" value="TM_PBP1_LivM_like"/>
    <property type="match status" value="1"/>
</dbReference>
<protein>
    <submittedName>
        <fullName evidence="7">Leucine/isoleucine/valine transporter permease subunit</fullName>
    </submittedName>
</protein>
<dbReference type="InterPro" id="IPR043428">
    <property type="entry name" value="LivM-like"/>
</dbReference>
<keyword evidence="4 6" id="KW-1133">Transmembrane helix</keyword>
<keyword evidence="2" id="KW-1003">Cell membrane</keyword>
<name>A0A1Y5TZS0_9PROT</name>
<dbReference type="AlphaFoldDB" id="A0A1Y5TZS0"/>
<reference evidence="7 8" key="1">
    <citation type="submission" date="2017-03" db="EMBL/GenBank/DDBJ databases">
        <authorList>
            <person name="Afonso C.L."/>
            <person name="Miller P.J."/>
            <person name="Scott M.A."/>
            <person name="Spackman E."/>
            <person name="Goraichik I."/>
            <person name="Dimitrov K.M."/>
            <person name="Suarez D.L."/>
            <person name="Swayne D.E."/>
        </authorList>
    </citation>
    <scope>NUCLEOTIDE SEQUENCE [LARGE SCALE GENOMIC DNA]</scope>
    <source>
        <strain evidence="7 8">CECT 7691</strain>
    </source>
</reference>
<gene>
    <name evidence="7" type="ORF">OCH7691_03509</name>
</gene>
<feature type="transmembrane region" description="Helical" evidence="6">
    <location>
        <begin position="109"/>
        <end position="136"/>
    </location>
</feature>
<evidence type="ECO:0000313" key="8">
    <source>
        <dbReference type="Proteomes" id="UP000193200"/>
    </source>
</evidence>
<dbReference type="EMBL" id="FWFR01000003">
    <property type="protein sequence ID" value="SLN72779.1"/>
    <property type="molecule type" value="Genomic_DNA"/>
</dbReference>
<dbReference type="PANTHER" id="PTHR30482:SF20">
    <property type="entry name" value="HIGH-AFFINITY BRANCHED-CHAIN AMINO ACID TRANSPORT SYSTEM PERMEASE PROTEIN LIVM"/>
    <property type="match status" value="1"/>
</dbReference>
<keyword evidence="3 6" id="KW-0812">Transmembrane</keyword>
<dbReference type="GO" id="GO:0015658">
    <property type="term" value="F:branched-chain amino acid transmembrane transporter activity"/>
    <property type="evidence" value="ECO:0007669"/>
    <property type="project" value="InterPro"/>
</dbReference>
<feature type="transmembrane region" description="Helical" evidence="6">
    <location>
        <begin position="51"/>
        <end position="69"/>
    </location>
</feature>
<comment type="subcellular location">
    <subcellularLocation>
        <location evidence="1">Cell membrane</location>
        <topology evidence="1">Multi-pass membrane protein</topology>
    </subcellularLocation>
</comment>
<proteinExistence type="predicted"/>
<dbReference type="InParanoid" id="A0A1Y5TZS0"/>
<dbReference type="GO" id="GO:0005886">
    <property type="term" value="C:plasma membrane"/>
    <property type="evidence" value="ECO:0007669"/>
    <property type="project" value="UniProtKB-SubCell"/>
</dbReference>
<keyword evidence="8" id="KW-1185">Reference proteome</keyword>
<evidence type="ECO:0000256" key="4">
    <source>
        <dbReference type="ARBA" id="ARBA00022989"/>
    </source>
</evidence>
<dbReference type="Pfam" id="PF02653">
    <property type="entry name" value="BPD_transp_2"/>
    <property type="match status" value="1"/>
</dbReference>
<dbReference type="OrthoDB" id="9804361at2"/>
<accession>A0A1Y5TZS0</accession>
<feature type="transmembrane region" description="Helical" evidence="6">
    <location>
        <begin position="22"/>
        <end position="39"/>
    </location>
</feature>
<evidence type="ECO:0000313" key="7">
    <source>
        <dbReference type="EMBL" id="SLN72779.1"/>
    </source>
</evidence>
<keyword evidence="5 6" id="KW-0472">Membrane</keyword>
<feature type="transmembrane region" description="Helical" evidence="6">
    <location>
        <begin position="75"/>
        <end position="97"/>
    </location>
</feature>
<dbReference type="PANTHER" id="PTHR30482">
    <property type="entry name" value="HIGH-AFFINITY BRANCHED-CHAIN AMINO ACID TRANSPORT SYSTEM PERMEASE"/>
    <property type="match status" value="1"/>
</dbReference>
<evidence type="ECO:0000256" key="1">
    <source>
        <dbReference type="ARBA" id="ARBA00004651"/>
    </source>
</evidence>
<evidence type="ECO:0000256" key="3">
    <source>
        <dbReference type="ARBA" id="ARBA00022692"/>
    </source>
</evidence>